<gene>
    <name evidence="3" type="ORF">GCM10025876_32360</name>
</gene>
<comment type="caution">
    <text evidence="3">The sequence shown here is derived from an EMBL/GenBank/DDBJ whole genome shotgun (WGS) entry which is preliminary data.</text>
</comment>
<reference evidence="4" key="1">
    <citation type="journal article" date="2019" name="Int. J. Syst. Evol. Microbiol.">
        <title>The Global Catalogue of Microorganisms (GCM) 10K type strain sequencing project: providing services to taxonomists for standard genome sequencing and annotation.</title>
        <authorList>
            <consortium name="The Broad Institute Genomics Platform"/>
            <consortium name="The Broad Institute Genome Sequencing Center for Infectious Disease"/>
            <person name="Wu L."/>
            <person name="Ma J."/>
        </authorList>
    </citation>
    <scope>NUCLEOTIDE SEQUENCE [LARGE SCALE GENOMIC DNA]</scope>
    <source>
        <strain evidence="4">NBRC 112299</strain>
    </source>
</reference>
<sequence length="118" mass="13099">MNATREVGRHGEEVAARWASEQGWAVLARNWRCPHGEVDIVARDGRDLVIVEVKTRRSVRCGIPQEAVTRAKLARLRRLAAAWLAEDDARYRDIRVDVIAVSLPPAGAAVVEHLRGVS</sequence>
<dbReference type="InterPro" id="IPR003509">
    <property type="entry name" value="UPF0102_YraN-like"/>
</dbReference>
<evidence type="ECO:0000313" key="4">
    <source>
        <dbReference type="Proteomes" id="UP001157125"/>
    </source>
</evidence>
<proteinExistence type="inferred from homology"/>
<keyword evidence="4" id="KW-1185">Reference proteome</keyword>
<organism evidence="3 4">
    <name type="scientific">Demequina litorisediminis</name>
    <dbReference type="NCBI Taxonomy" id="1849022"/>
    <lineage>
        <taxon>Bacteria</taxon>
        <taxon>Bacillati</taxon>
        <taxon>Actinomycetota</taxon>
        <taxon>Actinomycetes</taxon>
        <taxon>Micrococcales</taxon>
        <taxon>Demequinaceae</taxon>
        <taxon>Demequina</taxon>
    </lineage>
</organism>
<accession>A0ABQ6IGJ7</accession>
<dbReference type="PANTHER" id="PTHR34039:SF1">
    <property type="entry name" value="UPF0102 PROTEIN YRAN"/>
    <property type="match status" value="1"/>
</dbReference>
<dbReference type="Pfam" id="PF02021">
    <property type="entry name" value="UPF0102"/>
    <property type="match status" value="1"/>
</dbReference>
<comment type="similarity">
    <text evidence="1 2">Belongs to the UPF0102 family.</text>
</comment>
<dbReference type="Gene3D" id="3.40.1350.10">
    <property type="match status" value="1"/>
</dbReference>
<dbReference type="NCBIfam" id="TIGR00252">
    <property type="entry name" value="YraN family protein"/>
    <property type="match status" value="1"/>
</dbReference>
<dbReference type="InterPro" id="IPR011856">
    <property type="entry name" value="tRNA_endonuc-like_dom_sf"/>
</dbReference>
<dbReference type="EMBL" id="BSUN01000001">
    <property type="protein sequence ID" value="GMA37032.1"/>
    <property type="molecule type" value="Genomic_DNA"/>
</dbReference>
<protein>
    <recommendedName>
        <fullName evidence="2">UPF0102 protein GCM10025876_32360</fullName>
    </recommendedName>
</protein>
<dbReference type="Proteomes" id="UP001157125">
    <property type="component" value="Unassembled WGS sequence"/>
</dbReference>
<name>A0ABQ6IGJ7_9MICO</name>
<dbReference type="InterPro" id="IPR011335">
    <property type="entry name" value="Restrct_endonuc-II-like"/>
</dbReference>
<evidence type="ECO:0000256" key="1">
    <source>
        <dbReference type="ARBA" id="ARBA00006738"/>
    </source>
</evidence>
<dbReference type="HAMAP" id="MF_00048">
    <property type="entry name" value="UPF0102"/>
    <property type="match status" value="1"/>
</dbReference>
<evidence type="ECO:0000256" key="2">
    <source>
        <dbReference type="HAMAP-Rule" id="MF_00048"/>
    </source>
</evidence>
<dbReference type="SUPFAM" id="SSF52980">
    <property type="entry name" value="Restriction endonuclease-like"/>
    <property type="match status" value="1"/>
</dbReference>
<dbReference type="RefSeq" id="WP_284328922.1">
    <property type="nucleotide sequence ID" value="NZ_BSUN01000001.1"/>
</dbReference>
<dbReference type="NCBIfam" id="NF009150">
    <property type="entry name" value="PRK12497.1-3"/>
    <property type="match status" value="1"/>
</dbReference>
<dbReference type="CDD" id="cd20736">
    <property type="entry name" value="PoNe_Nuclease"/>
    <property type="match status" value="1"/>
</dbReference>
<evidence type="ECO:0000313" key="3">
    <source>
        <dbReference type="EMBL" id="GMA37032.1"/>
    </source>
</evidence>
<dbReference type="PANTHER" id="PTHR34039">
    <property type="entry name" value="UPF0102 PROTEIN YRAN"/>
    <property type="match status" value="1"/>
</dbReference>
<dbReference type="NCBIfam" id="NF009154">
    <property type="entry name" value="PRK12497.3-3"/>
    <property type="match status" value="1"/>
</dbReference>